<feature type="compositionally biased region" description="Basic and acidic residues" evidence="1">
    <location>
        <begin position="16"/>
        <end position="28"/>
    </location>
</feature>
<keyword evidence="3" id="KW-1185">Reference proteome</keyword>
<name>A0A4R6VDQ5_9PSEU</name>
<dbReference type="EMBL" id="SNYO01000004">
    <property type="protein sequence ID" value="TDQ58578.1"/>
    <property type="molecule type" value="Genomic_DNA"/>
</dbReference>
<evidence type="ECO:0000256" key="1">
    <source>
        <dbReference type="SAM" id="MobiDB-lite"/>
    </source>
</evidence>
<sequence>MGVVGPAQQTYLLGPRDTDDPARWRTEIGRPVFRTA</sequence>
<reference evidence="2 3" key="1">
    <citation type="submission" date="2019-03" db="EMBL/GenBank/DDBJ databases">
        <title>Genomic Encyclopedia of Type Strains, Phase IV (KMG-IV): sequencing the most valuable type-strain genomes for metagenomic binning, comparative biology and taxonomic classification.</title>
        <authorList>
            <person name="Goeker M."/>
        </authorList>
    </citation>
    <scope>NUCLEOTIDE SEQUENCE [LARGE SCALE GENOMIC DNA]</scope>
    <source>
        <strain evidence="2 3">DSM 45775</strain>
    </source>
</reference>
<dbReference type="Proteomes" id="UP000295705">
    <property type="component" value="Unassembled WGS sequence"/>
</dbReference>
<protein>
    <submittedName>
        <fullName evidence="2">Uncharacterized protein</fullName>
    </submittedName>
</protein>
<gene>
    <name evidence="2" type="ORF">EV188_104322</name>
</gene>
<evidence type="ECO:0000313" key="2">
    <source>
        <dbReference type="EMBL" id="TDQ58578.1"/>
    </source>
</evidence>
<organism evidence="2 3">
    <name type="scientific">Actinomycetospora succinea</name>
    <dbReference type="NCBI Taxonomy" id="663603"/>
    <lineage>
        <taxon>Bacteria</taxon>
        <taxon>Bacillati</taxon>
        <taxon>Actinomycetota</taxon>
        <taxon>Actinomycetes</taxon>
        <taxon>Pseudonocardiales</taxon>
        <taxon>Pseudonocardiaceae</taxon>
        <taxon>Actinomycetospora</taxon>
    </lineage>
</organism>
<accession>A0A4R6VDQ5</accession>
<proteinExistence type="predicted"/>
<dbReference type="AlphaFoldDB" id="A0A4R6VDQ5"/>
<evidence type="ECO:0000313" key="3">
    <source>
        <dbReference type="Proteomes" id="UP000295705"/>
    </source>
</evidence>
<feature type="region of interest" description="Disordered" evidence="1">
    <location>
        <begin position="1"/>
        <end position="36"/>
    </location>
</feature>
<comment type="caution">
    <text evidence="2">The sequence shown here is derived from an EMBL/GenBank/DDBJ whole genome shotgun (WGS) entry which is preliminary data.</text>
</comment>